<dbReference type="AlphaFoldDB" id="A0A0G3M7Q4"/>
<organism evidence="1 2">
    <name type="scientific">Chryseobacterium gallinarum</name>
    <dbReference type="NCBI Taxonomy" id="1324352"/>
    <lineage>
        <taxon>Bacteria</taxon>
        <taxon>Pseudomonadati</taxon>
        <taxon>Bacteroidota</taxon>
        <taxon>Flavobacteriia</taxon>
        <taxon>Flavobacteriales</taxon>
        <taxon>Weeksellaceae</taxon>
        <taxon>Chryseobacterium group</taxon>
        <taxon>Chryseobacterium</taxon>
    </lineage>
</organism>
<name>A0A0G3M7Q4_CHRGL</name>
<protein>
    <submittedName>
        <fullName evidence="1">Uncharacterized protein</fullName>
    </submittedName>
</protein>
<evidence type="ECO:0000313" key="2">
    <source>
        <dbReference type="Proteomes" id="UP000035213"/>
    </source>
</evidence>
<evidence type="ECO:0000313" key="1">
    <source>
        <dbReference type="EMBL" id="AKK74974.1"/>
    </source>
</evidence>
<sequence length="59" mass="6736">METLAKKIKLRSETPYQSIAKKHNTNAEYVGKIARAERIPTRGKGLKILNELKKLTNNK</sequence>
<proteinExistence type="predicted"/>
<reference evidence="1 2" key="1">
    <citation type="submission" date="2014-11" db="EMBL/GenBank/DDBJ databases">
        <authorList>
            <person name="Park G.-S."/>
            <person name="Hong S.-J."/>
            <person name="Jung B.K."/>
            <person name="Khan A.R."/>
            <person name="Kwak Y."/>
            <person name="Shin J.-H."/>
        </authorList>
    </citation>
    <scope>NUCLEOTIDE SEQUENCE [LARGE SCALE GENOMIC DNA]</scope>
    <source>
        <strain evidence="1 2">DSM 27622</strain>
    </source>
</reference>
<dbReference type="Proteomes" id="UP000035213">
    <property type="component" value="Chromosome"/>
</dbReference>
<dbReference type="EMBL" id="CP009928">
    <property type="protein sequence ID" value="AKK74974.1"/>
    <property type="molecule type" value="Genomic_DNA"/>
</dbReference>
<dbReference type="PATRIC" id="fig|1324352.5.peg.3207"/>
<dbReference type="KEGG" id="cgn:OK18_15380"/>
<dbReference type="OrthoDB" id="1048668at2"/>
<accession>A0A0G3M7Q4</accession>
<gene>
    <name evidence="1" type="ORF">OK18_15380</name>
</gene>